<dbReference type="Proteomes" id="UP000095453">
    <property type="component" value="Unassembled WGS sequence"/>
</dbReference>
<proteinExistence type="predicted"/>
<dbReference type="Proteomes" id="UP000283738">
    <property type="component" value="Unassembled WGS sequence"/>
</dbReference>
<evidence type="ECO:0000313" key="6">
    <source>
        <dbReference type="EMBL" id="RHD06314.1"/>
    </source>
</evidence>
<evidence type="ECO:0000313" key="4">
    <source>
        <dbReference type="EMBL" id="RGQ46025.1"/>
    </source>
</evidence>
<evidence type="ECO:0000313" key="9">
    <source>
        <dbReference type="Proteomes" id="UP000095395"/>
    </source>
</evidence>
<dbReference type="Proteomes" id="UP000049828">
    <property type="component" value="Unassembled WGS sequence"/>
</dbReference>
<evidence type="ECO:0000313" key="14">
    <source>
        <dbReference type="Proteomes" id="UP000286271"/>
    </source>
</evidence>
<dbReference type="EMBL" id="CYYR01000001">
    <property type="protein sequence ID" value="CUN36673.1"/>
    <property type="molecule type" value="Genomic_DNA"/>
</dbReference>
<dbReference type="Proteomes" id="UP000095395">
    <property type="component" value="Unassembled WGS sequence"/>
</dbReference>
<reference evidence="8" key="2">
    <citation type="submission" date="2015-05" db="EMBL/GenBank/DDBJ databases">
        <authorList>
            <consortium name="Pathogen Informatics"/>
        </authorList>
    </citation>
    <scope>NUCLEOTIDE SEQUENCE [LARGE SCALE GENOMIC DNA]</scope>
    <source>
        <strain evidence="3 9">2789STDY5608835</strain>
        <strain evidence="2 10">2789STDY5608887</strain>
        <strain evidence="8">L1-83</strain>
    </source>
</reference>
<dbReference type="EMBL" id="QRUN01000026">
    <property type="protein sequence ID" value="RGR66146.1"/>
    <property type="molecule type" value="Genomic_DNA"/>
</dbReference>
<dbReference type="STRING" id="360807.ERS852392_00119"/>
<dbReference type="EMBL" id="QSKW01000032">
    <property type="protein sequence ID" value="RHE92761.1"/>
    <property type="molecule type" value="Genomic_DNA"/>
</dbReference>
<dbReference type="EMBL" id="QRTF01000039">
    <property type="protein sequence ID" value="RGQ46025.1"/>
    <property type="molecule type" value="Genomic_DNA"/>
</dbReference>
<evidence type="ECO:0000313" key="2">
    <source>
        <dbReference type="EMBL" id="CUN28380.1"/>
    </source>
</evidence>
<dbReference type="RefSeq" id="WP_007883373.1">
    <property type="nucleotide sequence ID" value="NZ_CAKZTK010000014.1"/>
</dbReference>
<keyword evidence="8" id="KW-1185">Reference proteome</keyword>
<evidence type="ECO:0000313" key="5">
    <source>
        <dbReference type="EMBL" id="RGR66146.1"/>
    </source>
</evidence>
<evidence type="ECO:0000313" key="3">
    <source>
        <dbReference type="EMBL" id="CUN36673.1"/>
    </source>
</evidence>
<evidence type="ECO:0000313" key="12">
    <source>
        <dbReference type="Proteomes" id="UP000283738"/>
    </source>
</evidence>
<dbReference type="Proteomes" id="UP000286271">
    <property type="component" value="Unassembled WGS sequence"/>
</dbReference>
<dbReference type="EMBL" id="CVRS01000095">
    <property type="protein sequence ID" value="CRL41864.1"/>
    <property type="molecule type" value="Genomic_DNA"/>
</dbReference>
<dbReference type="AlphaFoldDB" id="A0A0M6WXB3"/>
<evidence type="ECO:0000313" key="8">
    <source>
        <dbReference type="Proteomes" id="UP000049828"/>
    </source>
</evidence>
<gene>
    <name evidence="7" type="ORF">DW707_15150</name>
    <name evidence="6" type="ORF">DW813_00045</name>
    <name evidence="5" type="ORF">DWY29_13780</name>
    <name evidence="4" type="ORF">DWY96_14105</name>
    <name evidence="3" type="ORF">ERS852392_00119</name>
    <name evidence="2" type="ORF">ERS852444_03152</name>
    <name evidence="1" type="ORF">RIL183_30001</name>
</gene>
<reference evidence="11 12" key="3">
    <citation type="submission" date="2018-08" db="EMBL/GenBank/DDBJ databases">
        <title>A genome reference for cultivated species of the human gut microbiota.</title>
        <authorList>
            <person name="Zou Y."/>
            <person name="Xue W."/>
            <person name="Luo G."/>
        </authorList>
    </citation>
    <scope>NUCLEOTIDE SEQUENCE [LARGE SCALE GENOMIC DNA]</scope>
    <source>
        <strain evidence="5 13">AF24-4</strain>
        <strain evidence="4 12">AF28-15</strain>
        <strain evidence="7 14">AM27-11</strain>
        <strain evidence="6 11">AM32-8LB</strain>
    </source>
</reference>
<dbReference type="OrthoDB" id="2049243at2"/>
<protein>
    <submittedName>
        <fullName evidence="1">Uncharacterized protein</fullName>
    </submittedName>
</protein>
<dbReference type="EMBL" id="QSIQ01000001">
    <property type="protein sequence ID" value="RHD06314.1"/>
    <property type="molecule type" value="Genomic_DNA"/>
</dbReference>
<evidence type="ECO:0000313" key="10">
    <source>
        <dbReference type="Proteomes" id="UP000095453"/>
    </source>
</evidence>
<accession>A0A0M6WXB3</accession>
<evidence type="ECO:0000313" key="13">
    <source>
        <dbReference type="Proteomes" id="UP000285820"/>
    </source>
</evidence>
<name>A0A0M6WXB3_9FIRM</name>
<dbReference type="GeneID" id="75162211"/>
<evidence type="ECO:0000313" key="11">
    <source>
        <dbReference type="Proteomes" id="UP000266391"/>
    </source>
</evidence>
<dbReference type="Proteomes" id="UP000266391">
    <property type="component" value="Unassembled WGS sequence"/>
</dbReference>
<dbReference type="Proteomes" id="UP000285820">
    <property type="component" value="Unassembled WGS sequence"/>
</dbReference>
<dbReference type="EMBL" id="CYXX01000034">
    <property type="protein sequence ID" value="CUN28380.1"/>
    <property type="molecule type" value="Genomic_DNA"/>
</dbReference>
<reference evidence="1" key="1">
    <citation type="submission" date="2015-05" db="EMBL/GenBank/DDBJ databases">
        <authorList>
            <person name="Wang D.B."/>
            <person name="Wang M."/>
        </authorList>
    </citation>
    <scope>NUCLEOTIDE SEQUENCE [LARGE SCALE GENOMIC DNA]</scope>
    <source>
        <strain evidence="1">L1-83</strain>
    </source>
</reference>
<evidence type="ECO:0000313" key="1">
    <source>
        <dbReference type="EMBL" id="CRL41864.1"/>
    </source>
</evidence>
<evidence type="ECO:0000313" key="7">
    <source>
        <dbReference type="EMBL" id="RHE92761.1"/>
    </source>
</evidence>
<sequence>MFTIYDVDYYPAVSIGEIPQILNHGYCYLLYDFGVLTETNYNEFLRCDRKIVIGSLAPWKEQLYHKFIQSTFIGQKSGEDFYYLVLFGEGNDMQAFRKKYHLSMAQIPFFKNPFHIEKEQFPFLQELL</sequence>
<organism evidence="1 8">
    <name type="scientific">Roseburia inulinivorans</name>
    <dbReference type="NCBI Taxonomy" id="360807"/>
    <lineage>
        <taxon>Bacteria</taxon>
        <taxon>Bacillati</taxon>
        <taxon>Bacillota</taxon>
        <taxon>Clostridia</taxon>
        <taxon>Lachnospirales</taxon>
        <taxon>Lachnospiraceae</taxon>
        <taxon>Roseburia</taxon>
    </lineage>
</organism>